<dbReference type="OMA" id="DWNSQKL"/>
<gene>
    <name evidence="2" type="ORF">RFI_22555</name>
</gene>
<dbReference type="InterPro" id="IPR044688">
    <property type="entry name" value="SCI-1-like"/>
</dbReference>
<dbReference type="Proteomes" id="UP000023152">
    <property type="component" value="Unassembled WGS sequence"/>
</dbReference>
<feature type="compositionally biased region" description="Basic residues" evidence="1">
    <location>
        <begin position="65"/>
        <end position="82"/>
    </location>
</feature>
<reference evidence="2 3" key="1">
    <citation type="journal article" date="2013" name="Curr. Biol.">
        <title>The Genome of the Foraminiferan Reticulomyxa filosa.</title>
        <authorList>
            <person name="Glockner G."/>
            <person name="Hulsmann N."/>
            <person name="Schleicher M."/>
            <person name="Noegel A.A."/>
            <person name="Eichinger L."/>
            <person name="Gallinger C."/>
            <person name="Pawlowski J."/>
            <person name="Sierra R."/>
            <person name="Euteneuer U."/>
            <person name="Pillet L."/>
            <person name="Moustafa A."/>
            <person name="Platzer M."/>
            <person name="Groth M."/>
            <person name="Szafranski K."/>
            <person name="Schliwa M."/>
        </authorList>
    </citation>
    <scope>NUCLEOTIDE SEQUENCE [LARGE SCALE GENOMIC DNA]</scope>
</reference>
<evidence type="ECO:0000313" key="3">
    <source>
        <dbReference type="Proteomes" id="UP000023152"/>
    </source>
</evidence>
<comment type="caution">
    <text evidence="2">The sequence shown here is derived from an EMBL/GenBank/DDBJ whole genome shotgun (WGS) entry which is preliminary data.</text>
</comment>
<proteinExistence type="predicted"/>
<protein>
    <submittedName>
        <fullName evidence="2">Uncharacterized protein</fullName>
    </submittedName>
</protein>
<accession>X6MLC1</accession>
<sequence>MSKECFEESPKVVHTFELHLEQYFSVKERPELLKRRKLNTNDEKRQNKEGERTDHSEDKSTEHSNHHRHHHHHHHHHHHQGHKEKEVETGKNIEKEKEKEKEKNVPKIDKSSYFEKNAEFRIWLLEMKHHYYDDLTTKEAKKWFVKFVHRWNRGKLPGVLFVFRFVTSKYYTGEITLQSLEGERRTRHHWSFRLNEEEKMQLDMTRDRVDSQTNDQTVIQGICHEFHDKLARKVKKMQQKNNDEKIQFESADGLYIFFISSVTQPYFNILHCLYNILL</sequence>
<feature type="compositionally biased region" description="Basic and acidic residues" evidence="1">
    <location>
        <begin position="27"/>
        <end position="64"/>
    </location>
</feature>
<dbReference type="AlphaFoldDB" id="X6MLC1"/>
<organism evidence="2 3">
    <name type="scientific">Reticulomyxa filosa</name>
    <dbReference type="NCBI Taxonomy" id="46433"/>
    <lineage>
        <taxon>Eukaryota</taxon>
        <taxon>Sar</taxon>
        <taxon>Rhizaria</taxon>
        <taxon>Retaria</taxon>
        <taxon>Foraminifera</taxon>
        <taxon>Monothalamids</taxon>
        <taxon>Reticulomyxidae</taxon>
        <taxon>Reticulomyxa</taxon>
    </lineage>
</organism>
<name>X6MLC1_RETFI</name>
<feature type="region of interest" description="Disordered" evidence="1">
    <location>
        <begin position="27"/>
        <end position="89"/>
    </location>
</feature>
<dbReference type="EMBL" id="ASPP01019745">
    <property type="protein sequence ID" value="ETO14813.1"/>
    <property type="molecule type" value="Genomic_DNA"/>
</dbReference>
<dbReference type="PANTHER" id="PTHR34117">
    <property type="entry name" value="STYLE CELL-CYCLE INHIBITOR 1"/>
    <property type="match status" value="1"/>
</dbReference>
<evidence type="ECO:0000313" key="2">
    <source>
        <dbReference type="EMBL" id="ETO14813.1"/>
    </source>
</evidence>
<dbReference type="PANTHER" id="PTHR34117:SF1">
    <property type="entry name" value="STYLE CELL-CYCLE INHIBITOR 1"/>
    <property type="match status" value="1"/>
</dbReference>
<keyword evidence="3" id="KW-1185">Reference proteome</keyword>
<evidence type="ECO:0000256" key="1">
    <source>
        <dbReference type="SAM" id="MobiDB-lite"/>
    </source>
</evidence>
<dbReference type="OrthoDB" id="2139939at2759"/>